<dbReference type="PROSITE" id="PS51257">
    <property type="entry name" value="PROKAR_LIPOPROTEIN"/>
    <property type="match status" value="1"/>
</dbReference>
<dbReference type="HOGENOM" id="CLU_055414_0_0_10"/>
<evidence type="ECO:0000313" key="1">
    <source>
        <dbReference type="EMBL" id="AKD04357.1"/>
    </source>
</evidence>
<evidence type="ECO:0000313" key="2">
    <source>
        <dbReference type="Proteomes" id="UP000033109"/>
    </source>
</evidence>
<dbReference type="Pfam" id="PF16148">
    <property type="entry name" value="DUF4856"/>
    <property type="match status" value="1"/>
</dbReference>
<organism evidence="1 2">
    <name type="scientific">Pontibacter korlensis</name>
    <dbReference type="NCBI Taxonomy" id="400092"/>
    <lineage>
        <taxon>Bacteria</taxon>
        <taxon>Pseudomonadati</taxon>
        <taxon>Bacteroidota</taxon>
        <taxon>Cytophagia</taxon>
        <taxon>Cytophagales</taxon>
        <taxon>Hymenobacteraceae</taxon>
        <taxon>Pontibacter</taxon>
    </lineage>
</organism>
<accession>A0A0E3UXL0</accession>
<proteinExistence type="predicted"/>
<dbReference type="RefSeq" id="WP_046312129.1">
    <property type="nucleotide sequence ID" value="NZ_CBCSCY010000029.1"/>
</dbReference>
<dbReference type="InterPro" id="IPR032331">
    <property type="entry name" value="DUF4856"/>
</dbReference>
<evidence type="ECO:0008006" key="3">
    <source>
        <dbReference type="Google" id="ProtNLM"/>
    </source>
</evidence>
<protein>
    <recommendedName>
        <fullName evidence="3">DUF4856 domain-containing protein</fullName>
    </recommendedName>
</protein>
<dbReference type="PATRIC" id="fig|400092.3.peg.3568"/>
<dbReference type="KEGG" id="pko:PKOR_16270"/>
<reference evidence="1 2" key="1">
    <citation type="journal article" date="2015" name="Sci. Rep.">
        <title>Unraveling adaptation of Pontibacter korlensis to radiation and infertility in desert through complete genome and comparative transcriptomic analysis.</title>
        <authorList>
            <person name="Dai J."/>
            <person name="Dai W."/>
            <person name="Qiu C."/>
            <person name="Yang Z."/>
            <person name="Zhang Y."/>
            <person name="Zhou M."/>
            <person name="Zhang L."/>
            <person name="Fang C."/>
            <person name="Gao Q."/>
            <person name="Yang Q."/>
            <person name="Li X."/>
            <person name="Wang Z."/>
            <person name="Wang Z."/>
            <person name="Jia Z."/>
            <person name="Chen X."/>
        </authorList>
    </citation>
    <scope>NUCLEOTIDE SEQUENCE [LARGE SCALE GENOMIC DNA]</scope>
    <source>
        <strain evidence="1 2">X14-1T</strain>
    </source>
</reference>
<sequence length="369" mass="39734">MAKIFDPTKIRTFTLAVAACMAFSSCSDEKEEDPSYNIPETYNFENVSYAGQTTRLGMLSELDAYIKTGNTGARLDAQKMRNMYANANAPFNDPKLNAATDKQLKNKTIATAQDEFEALFDKVAAASLSSGVSAVEGLPGLLTTADGSKSYLVDENGVEYAQVITKGLMGAVLYYQAVDGYLTEEKIGAAVDNTTVTPGEGTKMEHHWDEAFGYFGAPVDFPANTTGTKFWANYSNKVDAALGSNKALMDAFIEGRAAISAKDMESKDEAAATVRAEWERLVAAAAIHELNAARTNIAEQAKKSHYLSEAIGFAMGLQYKTGSKLSAAKYQEVMAAIGDNLYDTTAEDINTAINILSTAYEMDAIKGQL</sequence>
<dbReference type="Proteomes" id="UP000033109">
    <property type="component" value="Chromosome"/>
</dbReference>
<keyword evidence="2" id="KW-1185">Reference proteome</keyword>
<dbReference type="EMBL" id="CP009621">
    <property type="protein sequence ID" value="AKD04357.1"/>
    <property type="molecule type" value="Genomic_DNA"/>
</dbReference>
<dbReference type="AlphaFoldDB" id="A0A0E3UXL0"/>
<name>A0A0E3UXL0_9BACT</name>
<dbReference type="OrthoDB" id="5498726at2"/>
<dbReference type="STRING" id="400092.PKOR_16270"/>
<gene>
    <name evidence="1" type="ORF">PKOR_16270</name>
</gene>